<accession>A0A7S4RM35</accession>
<feature type="region of interest" description="Disordered" evidence="1">
    <location>
        <begin position="456"/>
        <end position="508"/>
    </location>
</feature>
<feature type="compositionally biased region" description="Low complexity" evidence="1">
    <location>
        <begin position="470"/>
        <end position="485"/>
    </location>
</feature>
<feature type="compositionally biased region" description="Basic residues" evidence="1">
    <location>
        <begin position="458"/>
        <end position="469"/>
    </location>
</feature>
<feature type="transmembrane region" description="Helical" evidence="2">
    <location>
        <begin position="292"/>
        <end position="313"/>
    </location>
</feature>
<feature type="region of interest" description="Disordered" evidence="1">
    <location>
        <begin position="339"/>
        <end position="436"/>
    </location>
</feature>
<gene>
    <name evidence="3" type="ORF">DBRI00130_LOCUS20488</name>
</gene>
<evidence type="ECO:0000313" key="3">
    <source>
        <dbReference type="EMBL" id="CAE4617863.1"/>
    </source>
</evidence>
<keyword evidence="2" id="KW-1133">Transmembrane helix</keyword>
<feature type="compositionally biased region" description="Basic residues" evidence="1">
    <location>
        <begin position="358"/>
        <end position="368"/>
    </location>
</feature>
<dbReference type="AlphaFoldDB" id="A0A7S4RM35"/>
<organism evidence="3">
    <name type="scientific">Ditylum brightwellii</name>
    <dbReference type="NCBI Taxonomy" id="49249"/>
    <lineage>
        <taxon>Eukaryota</taxon>
        <taxon>Sar</taxon>
        <taxon>Stramenopiles</taxon>
        <taxon>Ochrophyta</taxon>
        <taxon>Bacillariophyta</taxon>
        <taxon>Mediophyceae</taxon>
        <taxon>Lithodesmiophycidae</taxon>
        <taxon>Lithodesmiales</taxon>
        <taxon>Lithodesmiaceae</taxon>
        <taxon>Ditylum</taxon>
    </lineage>
</organism>
<name>A0A7S4RM35_9STRA</name>
<reference evidence="3" key="1">
    <citation type="submission" date="2021-01" db="EMBL/GenBank/DDBJ databases">
        <authorList>
            <person name="Corre E."/>
            <person name="Pelletier E."/>
            <person name="Niang G."/>
            <person name="Scheremetjew M."/>
            <person name="Finn R."/>
            <person name="Kale V."/>
            <person name="Holt S."/>
            <person name="Cochrane G."/>
            <person name="Meng A."/>
            <person name="Brown T."/>
            <person name="Cohen L."/>
        </authorList>
    </citation>
    <scope>NUCLEOTIDE SEQUENCE</scope>
    <source>
        <strain evidence="3">GSO104</strain>
    </source>
</reference>
<feature type="compositionally biased region" description="Low complexity" evidence="1">
    <location>
        <begin position="377"/>
        <end position="413"/>
    </location>
</feature>
<proteinExistence type="predicted"/>
<keyword evidence="2" id="KW-0812">Transmembrane</keyword>
<keyword evidence="2" id="KW-0472">Membrane</keyword>
<sequence>MVIATKRCRINTSKPQCGQFIAPWEHHAIVVLILILTTTASAVSGGERHGEIHFSASHDTQQTARRINSATGKFFEIPPFAIDLTMHHRIHDDHDHGEFELDDAFIADLEDVTASYLELSTDYMVMDELPMYAVESVELNANVVLLPSRNKGNRTRRRLMEISSDALLLRATFSGIIRFERIGENDEEASEESVDRELVGRIISWALVKDEETAQPAAGYVIAIRNSLNEDLSTVESVSVYTNLDLGFIEKEAHSIDPAENAKATKDGPGEEKHNNDAIAAAENKSDMSKSVAVICGIVVAITLIFCIPFSVVQYRKKQQIKRRDEEYFARQNSKDLFQDEISRRSNPASVASSRYSKSSHRSGRKTFNKADIVGRSTPSASSAGFSSARSVQSNRSASSRSWKSTGSGSSRGSSKKTRSSRVTQLYEGGDKEAAQSTAGVIPVVIGGPQTSSAAAKLKNHVTSKKKHSSAASIASRTTISLSSIKEGHEEEEEEWEDSSAHSLQRHT</sequence>
<evidence type="ECO:0000256" key="2">
    <source>
        <dbReference type="SAM" id="Phobius"/>
    </source>
</evidence>
<evidence type="ECO:0000256" key="1">
    <source>
        <dbReference type="SAM" id="MobiDB-lite"/>
    </source>
</evidence>
<protein>
    <submittedName>
        <fullName evidence="3">Uncharacterized protein</fullName>
    </submittedName>
</protein>
<dbReference type="EMBL" id="HBNS01025979">
    <property type="protein sequence ID" value="CAE4617863.1"/>
    <property type="molecule type" value="Transcribed_RNA"/>
</dbReference>